<gene>
    <name evidence="2" type="primary">PmlGA01_070013900</name>
    <name evidence="2" type="ORF">PMLGA01_070013900</name>
</gene>
<reference evidence="2 3" key="1">
    <citation type="submission" date="2016-06" db="EMBL/GenBank/DDBJ databases">
        <authorList>
            <consortium name="Pathogen Informatics"/>
        </authorList>
    </citation>
    <scope>NUCLEOTIDE SEQUENCE [LARGE SCALE GENOMIC DNA]</scope>
    <source>
        <strain evidence="2">PmlGA01</strain>
    </source>
</reference>
<accession>A0A1C3KBG1</accession>
<name>A0A1C3KBG1_PLAMA</name>
<organism evidence="2 3">
    <name type="scientific">Plasmodium malariae</name>
    <dbReference type="NCBI Taxonomy" id="5858"/>
    <lineage>
        <taxon>Eukaryota</taxon>
        <taxon>Sar</taxon>
        <taxon>Alveolata</taxon>
        <taxon>Apicomplexa</taxon>
        <taxon>Aconoidasida</taxon>
        <taxon>Haemosporida</taxon>
        <taxon>Plasmodiidae</taxon>
        <taxon>Plasmodium</taxon>
        <taxon>Plasmodium (Plasmodium)</taxon>
    </lineage>
</organism>
<proteinExistence type="predicted"/>
<dbReference type="AlphaFoldDB" id="A0A1C3KBG1"/>
<evidence type="ECO:0000313" key="3">
    <source>
        <dbReference type="Proteomes" id="UP000219799"/>
    </source>
</evidence>
<evidence type="ECO:0000313" key="2">
    <source>
        <dbReference type="EMBL" id="SBT70892.1"/>
    </source>
</evidence>
<dbReference type="EMBL" id="LT594495">
    <property type="protein sequence ID" value="SBT70892.1"/>
    <property type="molecule type" value="Genomic_DNA"/>
</dbReference>
<protein>
    <submittedName>
        <fullName evidence="2">Uncharacterized protein</fullName>
    </submittedName>
</protein>
<feature type="region of interest" description="Disordered" evidence="1">
    <location>
        <begin position="14"/>
        <end position="40"/>
    </location>
</feature>
<sequence length="370" mass="44592">MYNVKCVGNSKLAKERRHNKHDENVHKCNRKKKKKLPNEQDVSKKRFYEYTEKEEKAVNNFLTTEMKRSKILKHGIRNKYMYYFVLNKLNRNLVINARNNKTINKICKENIPIFMTENKLSLHNAFINKNGHILHKANRAHWNYKEKCFPIFAICSDTKSSTGTAYIVGNDQKYHSICNIQEKKYREIHLNAEAVVQGNNTKKKKKRFLSEKSKESMKEKLRIIMIQKWKDTEFRKKMMKSFKKRGIEHNKKISETLKNKWKNDKEYKLKTLEGQRKYFVNRYKNRHNAYYTSAETREKISKAMKLYWLNKNKYKQMQAHNLQSVVKKKKKHKKVWENIYSIILDQKQDDLSNYQTFHHNLSVNLEAALR</sequence>
<dbReference type="VEuPathDB" id="PlasmoDB:PmUG01_07023200"/>
<dbReference type="Proteomes" id="UP000219799">
    <property type="component" value="Chromosome 7"/>
</dbReference>
<evidence type="ECO:0000256" key="1">
    <source>
        <dbReference type="SAM" id="MobiDB-lite"/>
    </source>
</evidence>